<evidence type="ECO:0000256" key="5">
    <source>
        <dbReference type="ARBA" id="ARBA00023014"/>
    </source>
</evidence>
<evidence type="ECO:0008006" key="8">
    <source>
        <dbReference type="Google" id="ProtNLM"/>
    </source>
</evidence>
<keyword evidence="3" id="KW-0560">Oxidoreductase</keyword>
<dbReference type="InterPro" id="IPR036188">
    <property type="entry name" value="FAD/NAD-bd_sf"/>
</dbReference>
<evidence type="ECO:0000256" key="1">
    <source>
        <dbReference type="ARBA" id="ARBA00022485"/>
    </source>
</evidence>
<evidence type="ECO:0000313" key="6">
    <source>
        <dbReference type="EMBL" id="MBB5712182.1"/>
    </source>
</evidence>
<keyword evidence="2" id="KW-0479">Metal-binding</keyword>
<name>A0A840YRH1_9SPHN</name>
<protein>
    <recommendedName>
        <fullName evidence="8">FAD dependent oxidoreductase</fullName>
    </recommendedName>
</protein>
<keyword evidence="5" id="KW-0411">Iron-sulfur</keyword>
<reference evidence="6 7" key="1">
    <citation type="submission" date="2020-08" db="EMBL/GenBank/DDBJ databases">
        <title>Genomic Encyclopedia of Type Strains, Phase IV (KMG-IV): sequencing the most valuable type-strain genomes for metagenomic binning, comparative biology and taxonomic classification.</title>
        <authorList>
            <person name="Goeker M."/>
        </authorList>
    </citation>
    <scope>NUCLEOTIDE SEQUENCE [LARGE SCALE GENOMIC DNA]</scope>
    <source>
        <strain evidence="6 7">DSM 26736</strain>
    </source>
</reference>
<accession>A0A840YRH1</accession>
<dbReference type="InterPro" id="IPR039650">
    <property type="entry name" value="HdrA-like"/>
</dbReference>
<evidence type="ECO:0000256" key="4">
    <source>
        <dbReference type="ARBA" id="ARBA00023004"/>
    </source>
</evidence>
<dbReference type="Gene3D" id="3.50.50.60">
    <property type="entry name" value="FAD/NAD(P)-binding domain"/>
    <property type="match status" value="1"/>
</dbReference>
<keyword evidence="1" id="KW-0004">4Fe-4S</keyword>
<dbReference type="EMBL" id="JACIJF010000013">
    <property type="protein sequence ID" value="MBB5712182.1"/>
    <property type="molecule type" value="Genomic_DNA"/>
</dbReference>
<evidence type="ECO:0000313" key="7">
    <source>
        <dbReference type="Proteomes" id="UP000527143"/>
    </source>
</evidence>
<keyword evidence="7" id="KW-1185">Reference proteome</keyword>
<dbReference type="Proteomes" id="UP000527143">
    <property type="component" value="Unassembled WGS sequence"/>
</dbReference>
<dbReference type="Pfam" id="PF12831">
    <property type="entry name" value="FAD_oxidored"/>
    <property type="match status" value="1"/>
</dbReference>
<dbReference type="RefSeq" id="WP_184090272.1">
    <property type="nucleotide sequence ID" value="NZ_JACIJF010000013.1"/>
</dbReference>
<proteinExistence type="predicted"/>
<dbReference type="GO" id="GO:0046872">
    <property type="term" value="F:metal ion binding"/>
    <property type="evidence" value="ECO:0007669"/>
    <property type="project" value="UniProtKB-KW"/>
</dbReference>
<dbReference type="GO" id="GO:0051539">
    <property type="term" value="F:4 iron, 4 sulfur cluster binding"/>
    <property type="evidence" value="ECO:0007669"/>
    <property type="project" value="UniProtKB-KW"/>
</dbReference>
<sequence>MIADLVVYGSTPSGITAAVQAARDGLAVAIVGGWRDNHIGGMMSGGLGFTDFRRLDAFGGLARDITVAAASGGTQKNAYAFKPSSAEAEFERLLRSEGVPFIRTSGVTEVIRQGKAIKEIRTADGRVARGRTFVDASYEGDLMARAGVGFIVGRDEADGRNPLDGYFGETRTSGGSEHQFGMNKQLLDVDPFVIAGDPSSGYLPTVKAASNKPIGSADNAVQAYNFRMAMTDQPSKRLDLPSTPPAGYDPVNYELLLRMIAAIEAAGMRHGRDWDFPTDIMGAHAVADGVYDVNANGGFSTDPFGLSWNYPNASYAERETIWKAHQDFIKGFFYTLGWSKDPRLPASLQAEVRQWGLVKTEFQRPHKNDEAGWPYQLYVREARRMNNGLLWSGADLEQRDRTPIRSGSPVAMASYWQDSHHVQRIAIAKPGGGWKVWNEGNLFATAGGADKMSQLPYEIMLPRAEECSNLLVTFCVAASHQAFSSIRMELTSMVLGQAAGAAAALACAGSDKASFHSVDRGSLQSRLTELNVVFDEPGLVDRAIEKVEQKFASFKSRVVGG</sequence>
<organism evidence="6 7">
    <name type="scientific">Sphingomonas xinjiangensis</name>
    <dbReference type="NCBI Taxonomy" id="643568"/>
    <lineage>
        <taxon>Bacteria</taxon>
        <taxon>Pseudomonadati</taxon>
        <taxon>Pseudomonadota</taxon>
        <taxon>Alphaproteobacteria</taxon>
        <taxon>Sphingomonadales</taxon>
        <taxon>Sphingomonadaceae</taxon>
        <taxon>Sphingomonas</taxon>
    </lineage>
</organism>
<dbReference type="PANTHER" id="PTHR43498">
    <property type="entry name" value="FERREDOXIN:COB-COM HETERODISULFIDE REDUCTASE SUBUNIT A"/>
    <property type="match status" value="1"/>
</dbReference>
<comment type="caution">
    <text evidence="6">The sequence shown here is derived from an EMBL/GenBank/DDBJ whole genome shotgun (WGS) entry which is preliminary data.</text>
</comment>
<dbReference type="PANTHER" id="PTHR43498:SF1">
    <property type="entry name" value="COB--COM HETERODISULFIDE REDUCTASE IRON-SULFUR SUBUNIT A"/>
    <property type="match status" value="1"/>
</dbReference>
<evidence type="ECO:0000256" key="3">
    <source>
        <dbReference type="ARBA" id="ARBA00023002"/>
    </source>
</evidence>
<dbReference type="SUPFAM" id="SSF51905">
    <property type="entry name" value="FAD/NAD(P)-binding domain"/>
    <property type="match status" value="1"/>
</dbReference>
<evidence type="ECO:0000256" key="2">
    <source>
        <dbReference type="ARBA" id="ARBA00022723"/>
    </source>
</evidence>
<dbReference type="AlphaFoldDB" id="A0A840YRH1"/>
<keyword evidence="4" id="KW-0408">Iron</keyword>
<dbReference type="GO" id="GO:0016491">
    <property type="term" value="F:oxidoreductase activity"/>
    <property type="evidence" value="ECO:0007669"/>
    <property type="project" value="UniProtKB-KW"/>
</dbReference>
<gene>
    <name evidence="6" type="ORF">FHT02_003439</name>
</gene>